<evidence type="ECO:0000256" key="1">
    <source>
        <dbReference type="ARBA" id="ARBA00022603"/>
    </source>
</evidence>
<comment type="caution">
    <text evidence="7">The sequence shown here is derived from an EMBL/GenBank/DDBJ whole genome shotgun (WGS) entry which is preliminary data.</text>
</comment>
<feature type="binding site" evidence="5">
    <location>
        <position position="353"/>
    </location>
    <ligand>
        <name>Zn(2+)</name>
        <dbReference type="ChEBI" id="CHEBI:29105"/>
    </ligand>
</feature>
<dbReference type="Gene3D" id="3.20.20.330">
    <property type="entry name" value="Homocysteine-binding-like domain"/>
    <property type="match status" value="1"/>
</dbReference>
<sequence length="372" mass="40755">MAHISELFDAPVAIMDGGMGTTLETFYSKSISNTPLWSANVIMEDPEAVINAHLAFLRAGATVILTATYQCAFETFERASYSKDEASRVWKTGVSLASEARSQFLKECPEQGPRPKIRVALSIGPFGATPVPTQEFDGFYPPPYGPQAFPGEGLDGRNSFLPGEEAKEEEATHALAEFHLQRLRVYISDPETWAMIDCLAFETVPVVREVAAIRRAIRGLQEEHGENAMKPWWICNVFPFGKLPERPSSPREVIRAALGGTNLPRPSAVGINCCGVEFMGGISAEMAEEIGSIESTGKAPWLILYPNGGDVYDTILRQWKKGKGRAHWAEELNQVVQSVRANKVWGGVIVGGCCRTGPEEIEHLVGALDYQI</sequence>
<dbReference type="OrthoDB" id="261426at2759"/>
<evidence type="ECO:0000256" key="2">
    <source>
        <dbReference type="ARBA" id="ARBA00022679"/>
    </source>
</evidence>
<feature type="binding site" evidence="5">
    <location>
        <position position="273"/>
    </location>
    <ligand>
        <name>Zn(2+)</name>
        <dbReference type="ChEBI" id="CHEBI:29105"/>
    </ligand>
</feature>
<feature type="binding site" evidence="5">
    <location>
        <position position="354"/>
    </location>
    <ligand>
        <name>Zn(2+)</name>
        <dbReference type="ChEBI" id="CHEBI:29105"/>
    </ligand>
</feature>
<evidence type="ECO:0000313" key="8">
    <source>
        <dbReference type="Proteomes" id="UP000807025"/>
    </source>
</evidence>
<dbReference type="Proteomes" id="UP000807025">
    <property type="component" value="Unassembled WGS sequence"/>
</dbReference>
<dbReference type="GO" id="GO:0033528">
    <property type="term" value="P:S-methylmethionine cycle"/>
    <property type="evidence" value="ECO:0007669"/>
    <property type="project" value="TreeGrafter"/>
</dbReference>
<evidence type="ECO:0000256" key="4">
    <source>
        <dbReference type="ARBA" id="ARBA00022833"/>
    </source>
</evidence>
<keyword evidence="8" id="KW-1185">Reference proteome</keyword>
<dbReference type="InterPro" id="IPR003726">
    <property type="entry name" value="HCY_dom"/>
</dbReference>
<protein>
    <submittedName>
        <fullName evidence="7">Homocysteine S-methyltransferase</fullName>
    </submittedName>
</protein>
<evidence type="ECO:0000259" key="6">
    <source>
        <dbReference type="PROSITE" id="PS50970"/>
    </source>
</evidence>
<accession>A0A9P6A299</accession>
<evidence type="ECO:0000256" key="3">
    <source>
        <dbReference type="ARBA" id="ARBA00022723"/>
    </source>
</evidence>
<keyword evidence="2 5" id="KW-0808">Transferase</keyword>
<dbReference type="GO" id="GO:0008898">
    <property type="term" value="F:S-adenosylmethionine-homocysteine S-methyltransferase activity"/>
    <property type="evidence" value="ECO:0007669"/>
    <property type="project" value="TreeGrafter"/>
</dbReference>
<dbReference type="AlphaFoldDB" id="A0A9P6A299"/>
<dbReference type="EMBL" id="MU154540">
    <property type="protein sequence ID" value="KAF9497936.1"/>
    <property type="molecule type" value="Genomic_DNA"/>
</dbReference>
<dbReference type="SUPFAM" id="SSF82282">
    <property type="entry name" value="Homocysteine S-methyltransferase"/>
    <property type="match status" value="1"/>
</dbReference>
<organism evidence="7 8">
    <name type="scientific">Pleurotus eryngii</name>
    <name type="common">Boletus of the steppes</name>
    <dbReference type="NCBI Taxonomy" id="5323"/>
    <lineage>
        <taxon>Eukaryota</taxon>
        <taxon>Fungi</taxon>
        <taxon>Dikarya</taxon>
        <taxon>Basidiomycota</taxon>
        <taxon>Agaricomycotina</taxon>
        <taxon>Agaricomycetes</taxon>
        <taxon>Agaricomycetidae</taxon>
        <taxon>Agaricales</taxon>
        <taxon>Pleurotineae</taxon>
        <taxon>Pleurotaceae</taxon>
        <taxon>Pleurotus</taxon>
    </lineage>
</organism>
<proteinExistence type="predicted"/>
<name>A0A9P6A299_PLEER</name>
<dbReference type="PROSITE" id="PS50970">
    <property type="entry name" value="HCY"/>
    <property type="match status" value="1"/>
</dbReference>
<dbReference type="PANTHER" id="PTHR46015:SF1">
    <property type="entry name" value="HOMOCYSTEINE S-METHYLTRANSFERASE-LIKE ISOFORM 1"/>
    <property type="match status" value="1"/>
</dbReference>
<reference evidence="7" key="1">
    <citation type="submission" date="2020-11" db="EMBL/GenBank/DDBJ databases">
        <authorList>
            <consortium name="DOE Joint Genome Institute"/>
            <person name="Ahrendt S."/>
            <person name="Riley R."/>
            <person name="Andreopoulos W."/>
            <person name="Labutti K."/>
            <person name="Pangilinan J."/>
            <person name="Ruiz-Duenas F.J."/>
            <person name="Barrasa J.M."/>
            <person name="Sanchez-Garcia M."/>
            <person name="Camarero S."/>
            <person name="Miyauchi S."/>
            <person name="Serrano A."/>
            <person name="Linde D."/>
            <person name="Babiker R."/>
            <person name="Drula E."/>
            <person name="Ayuso-Fernandez I."/>
            <person name="Pacheco R."/>
            <person name="Padilla G."/>
            <person name="Ferreira P."/>
            <person name="Barriuso J."/>
            <person name="Kellner H."/>
            <person name="Castanera R."/>
            <person name="Alfaro M."/>
            <person name="Ramirez L."/>
            <person name="Pisabarro A.G."/>
            <person name="Kuo A."/>
            <person name="Tritt A."/>
            <person name="Lipzen A."/>
            <person name="He G."/>
            <person name="Yan M."/>
            <person name="Ng V."/>
            <person name="Cullen D."/>
            <person name="Martin F."/>
            <person name="Rosso M.-N."/>
            <person name="Henrissat B."/>
            <person name="Hibbett D."/>
            <person name="Martinez A.T."/>
            <person name="Grigoriev I.V."/>
        </authorList>
    </citation>
    <scope>NUCLEOTIDE SEQUENCE</scope>
    <source>
        <strain evidence="7">ATCC 90797</strain>
    </source>
</reference>
<comment type="cofactor">
    <cofactor evidence="5">
        <name>Zn(2+)</name>
        <dbReference type="ChEBI" id="CHEBI:29105"/>
    </cofactor>
</comment>
<keyword evidence="3 5" id="KW-0479">Metal-binding</keyword>
<dbReference type="GO" id="GO:0032259">
    <property type="term" value="P:methylation"/>
    <property type="evidence" value="ECO:0007669"/>
    <property type="project" value="UniProtKB-KW"/>
</dbReference>
<evidence type="ECO:0000256" key="5">
    <source>
        <dbReference type="PROSITE-ProRule" id="PRU00333"/>
    </source>
</evidence>
<dbReference type="Pfam" id="PF02574">
    <property type="entry name" value="S-methyl_trans"/>
    <property type="match status" value="1"/>
</dbReference>
<dbReference type="InterPro" id="IPR036589">
    <property type="entry name" value="HCY_dom_sf"/>
</dbReference>
<gene>
    <name evidence="7" type="ORF">BDN71DRAFT_1444007</name>
</gene>
<feature type="domain" description="Hcy-binding" evidence="6">
    <location>
        <begin position="1"/>
        <end position="368"/>
    </location>
</feature>
<dbReference type="PANTHER" id="PTHR46015">
    <property type="entry name" value="ZGC:172121"/>
    <property type="match status" value="1"/>
</dbReference>
<keyword evidence="1 5" id="KW-0489">Methyltransferase</keyword>
<keyword evidence="4 5" id="KW-0862">Zinc</keyword>
<dbReference type="GO" id="GO:0009086">
    <property type="term" value="P:methionine biosynthetic process"/>
    <property type="evidence" value="ECO:0007669"/>
    <property type="project" value="TreeGrafter"/>
</dbReference>
<dbReference type="InterPro" id="IPR051486">
    <property type="entry name" value="Hcy_S-methyltransferase"/>
</dbReference>
<evidence type="ECO:0000313" key="7">
    <source>
        <dbReference type="EMBL" id="KAF9497936.1"/>
    </source>
</evidence>
<dbReference type="GO" id="GO:0046872">
    <property type="term" value="F:metal ion binding"/>
    <property type="evidence" value="ECO:0007669"/>
    <property type="project" value="UniProtKB-KW"/>
</dbReference>